<dbReference type="InterPro" id="IPR054105">
    <property type="entry name" value="WHD_NrtR"/>
</dbReference>
<dbReference type="EMBL" id="PJKA01000004">
    <property type="protein sequence ID" value="PNC19420.1"/>
    <property type="molecule type" value="Genomic_DNA"/>
</dbReference>
<dbReference type="CDD" id="cd18873">
    <property type="entry name" value="NUDIX_NadM_like"/>
    <property type="match status" value="1"/>
</dbReference>
<dbReference type="Proteomes" id="UP000236000">
    <property type="component" value="Unassembled WGS sequence"/>
</dbReference>
<protein>
    <submittedName>
        <fullName evidence="3">DNA mismatch repair protein MutT</fullName>
    </submittedName>
</protein>
<dbReference type="SUPFAM" id="SSF55811">
    <property type="entry name" value="Nudix"/>
    <property type="match status" value="1"/>
</dbReference>
<dbReference type="InterPro" id="IPR015797">
    <property type="entry name" value="NUDIX_hydrolase-like_dom_sf"/>
</dbReference>
<gene>
    <name evidence="3" type="ORF">CXU22_02755</name>
</gene>
<dbReference type="PANTHER" id="PTHR43736">
    <property type="entry name" value="ADP-RIBOSE PYROPHOSPHATASE"/>
    <property type="match status" value="1"/>
</dbReference>
<comment type="caution">
    <text evidence="3">The sequence shown here is derived from an EMBL/GenBank/DDBJ whole genome shotgun (WGS) entry which is preliminary data.</text>
</comment>
<dbReference type="Pfam" id="PF00293">
    <property type="entry name" value="NUDIX"/>
    <property type="match status" value="1"/>
</dbReference>
<dbReference type="Pfam" id="PF21906">
    <property type="entry name" value="WHD_NrtR"/>
    <property type="match status" value="1"/>
</dbReference>
<evidence type="ECO:0000259" key="1">
    <source>
        <dbReference type="Pfam" id="PF00293"/>
    </source>
</evidence>
<dbReference type="AlphaFoldDB" id="A0A2N8HFV6"/>
<dbReference type="InterPro" id="IPR036388">
    <property type="entry name" value="WH-like_DNA-bd_sf"/>
</dbReference>
<evidence type="ECO:0000313" key="4">
    <source>
        <dbReference type="Proteomes" id="UP000236000"/>
    </source>
</evidence>
<organism evidence="3 4">
    <name type="scientific">Akkermansia muciniphila</name>
    <dbReference type="NCBI Taxonomy" id="239935"/>
    <lineage>
        <taxon>Bacteria</taxon>
        <taxon>Pseudomonadati</taxon>
        <taxon>Verrucomicrobiota</taxon>
        <taxon>Verrucomicrobiia</taxon>
        <taxon>Verrucomicrobiales</taxon>
        <taxon>Akkermansiaceae</taxon>
        <taxon>Akkermansia</taxon>
    </lineage>
</organism>
<feature type="domain" description="Nudix hydrolase" evidence="1">
    <location>
        <begin position="8"/>
        <end position="151"/>
    </location>
</feature>
<dbReference type="Gene3D" id="3.90.79.10">
    <property type="entry name" value="Nucleoside Triphosphate Pyrophosphohydrolase"/>
    <property type="match status" value="1"/>
</dbReference>
<feature type="domain" description="NrtR DNA-binding winged helix" evidence="2">
    <location>
        <begin position="169"/>
        <end position="228"/>
    </location>
</feature>
<evidence type="ECO:0000313" key="3">
    <source>
        <dbReference type="EMBL" id="PNC19420.1"/>
    </source>
</evidence>
<reference evidence="3 4" key="1">
    <citation type="journal article" date="2017" name="BMC Genomics">
        <title>Genome sequencing of 39 Akkermansia muciniphila isolates reveals its population structure, genomic and functional diverisity, and global distribution in mammalian gut microbiotas.</title>
        <authorList>
            <person name="Guo X."/>
            <person name="Li S."/>
            <person name="Zhang J."/>
            <person name="Wu F."/>
            <person name="Li X."/>
            <person name="Wu D."/>
            <person name="Zhang M."/>
            <person name="Ou Z."/>
            <person name="Jie Z."/>
            <person name="Yan Q."/>
            <person name="Li P."/>
            <person name="Yi J."/>
            <person name="Peng Y."/>
        </authorList>
    </citation>
    <scope>NUCLEOTIDE SEQUENCE [LARGE SCALE GENOMIC DNA]</scope>
    <source>
        <strain evidence="3 4">GP24</strain>
    </source>
</reference>
<sequence length="240" mass="27728">MSRQAFYPHLSVDCVLIGFDEEGLKVLLVEKTHVEPGHTGAISKLPGDLIYEEEELDAAARRILFDMTGMSSPHLEQFHTFGAPARIKNPADREWVEAVSGQKIGRLVTVAYMAMLRISTKLRKLMESHKTRWVPVDGLPELAFDHRDIIDLALEKIRSSVKKEPALIYDMLPAKFTALQLRRLNEEIHGKPMDVRNFHKKIASRPYIVPLDEKEEGVAHRAARYYRFDRKIYNRLYYRS</sequence>
<dbReference type="SUPFAM" id="SSF46785">
    <property type="entry name" value="Winged helix' DNA-binding domain"/>
    <property type="match status" value="1"/>
</dbReference>
<proteinExistence type="predicted"/>
<dbReference type="OrthoDB" id="9786141at2"/>
<dbReference type="InterPro" id="IPR036390">
    <property type="entry name" value="WH_DNA-bd_sf"/>
</dbReference>
<name>A0A2N8HFV6_9BACT</name>
<accession>A0A2N8HFV6</accession>
<dbReference type="RefSeq" id="WP_102712331.1">
    <property type="nucleotide sequence ID" value="NZ_CABMLK010000002.1"/>
</dbReference>
<dbReference type="PANTHER" id="PTHR43736:SF4">
    <property type="entry name" value="SLR1690 PROTEIN"/>
    <property type="match status" value="1"/>
</dbReference>
<dbReference type="InterPro" id="IPR000086">
    <property type="entry name" value="NUDIX_hydrolase_dom"/>
</dbReference>
<evidence type="ECO:0000259" key="2">
    <source>
        <dbReference type="Pfam" id="PF21906"/>
    </source>
</evidence>
<dbReference type="Gene3D" id="1.10.10.10">
    <property type="entry name" value="Winged helix-like DNA-binding domain superfamily/Winged helix DNA-binding domain"/>
    <property type="match status" value="1"/>
</dbReference>